<dbReference type="InterPro" id="IPR012338">
    <property type="entry name" value="Beta-lactam/transpept-like"/>
</dbReference>
<dbReference type="InterPro" id="IPR023346">
    <property type="entry name" value="Lysozyme-like_dom_sf"/>
</dbReference>
<evidence type="ECO:0000256" key="4">
    <source>
        <dbReference type="ARBA" id="ARBA00022676"/>
    </source>
</evidence>
<dbReference type="InterPro" id="IPR036950">
    <property type="entry name" value="PBP_transglycosylase"/>
</dbReference>
<sequence>MENDPRKEEAKAKLQEKLEARRSASQRRAKKEEAYANEEKVPVAKTTFTVFRGVSVIVGLIFLGFAVFGVTAGIGYFARLVENTKVESKEELLSKIDNIHGVSSMFYSNGQPISDISSDLVRVKADSSNISVNVKNALVATEDETFKTNDGVVPKAVIRGIIGSIGSGASSGGSTITQQLIKQQVLGDSVTFQRKASEIVYARQLTKYLSKDQILTDYLNVSPFGRNNKGQNIAGVEEAAQGIFGKSAKDLTVPEAAFIAGLPQSPIVYSPYSANGQFKSPENMAVGLDRQKNVLYNMYRSGFISEKDYQEYLKVDLTKEFLPPAANATSSHDYLYNVVYNEAVQDVYNYLIQRDKVSDTALGNDATKQYYQNLAEQSIQTGGYTITSTINQGIYEAMQNAVAQYGSILQDGTGVVQPGNVLMDNKTGAVLGFVGGLDYNSSQVNHAFDTERSPGSSTKPIIAYGPAVDMGLMGSASQLSNYPTSYSDGTPILHVGDKGTAMVSFAEALGVSWNIPAYWTYKAVQNNGGAQQYMEKMGYQIKDYSVESLPLGGGIDPTVVQHTNGYATLANGGVYNKYYTVQEIKDDTGKVIYKHQNNPVQVYSEATSTIMENMLRGVLTYNPAQRTTNFLQDLQGINPGLASSVDFTGKTGTTNDYVDGWLMLSTPTVSLGGWIGHDDNSSMGEKTGAVNNGTYMSYLVNAINAADPNVFGPGQKFPDPAKDDNVIKSTVLSSTGEKPGTVTGGKLKNVTVSGATTTSFWAKDGAPTTQYQFGIGGTDADYANAWSKIIGK</sequence>
<feature type="domain" description="Glycosyl transferase family 51" evidence="19">
    <location>
        <begin position="110"/>
        <end position="298"/>
    </location>
</feature>
<feature type="region of interest" description="Disordered" evidence="16">
    <location>
        <begin position="1"/>
        <end position="36"/>
    </location>
</feature>
<dbReference type="PANTHER" id="PTHR32282">
    <property type="entry name" value="BINDING PROTEIN TRANSPEPTIDASE, PUTATIVE-RELATED"/>
    <property type="match status" value="1"/>
</dbReference>
<evidence type="ECO:0000256" key="15">
    <source>
        <dbReference type="ARBA" id="ARBA00049902"/>
    </source>
</evidence>
<evidence type="ECO:0000313" key="21">
    <source>
        <dbReference type="Proteomes" id="UP000245021"/>
    </source>
</evidence>
<evidence type="ECO:0000256" key="5">
    <source>
        <dbReference type="ARBA" id="ARBA00022679"/>
    </source>
</evidence>
<dbReference type="Pfam" id="PF00905">
    <property type="entry name" value="Transpeptidase"/>
    <property type="match status" value="1"/>
</dbReference>
<evidence type="ECO:0000256" key="11">
    <source>
        <dbReference type="ARBA" id="ARBA00023136"/>
    </source>
</evidence>
<dbReference type="GO" id="GO:0030288">
    <property type="term" value="C:outer membrane-bounded periplasmic space"/>
    <property type="evidence" value="ECO:0007669"/>
    <property type="project" value="TreeGrafter"/>
</dbReference>
<dbReference type="GO" id="GO:0008955">
    <property type="term" value="F:peptidoglycan glycosyltransferase activity"/>
    <property type="evidence" value="ECO:0007669"/>
    <property type="project" value="UniProtKB-EC"/>
</dbReference>
<keyword evidence="1" id="KW-1003">Cell membrane</keyword>
<dbReference type="SUPFAM" id="SSF56601">
    <property type="entry name" value="beta-lactamase/transpeptidase-like"/>
    <property type="match status" value="1"/>
</dbReference>
<dbReference type="GO" id="GO:0009002">
    <property type="term" value="F:serine-type D-Ala-D-Ala carboxypeptidase activity"/>
    <property type="evidence" value="ECO:0007669"/>
    <property type="project" value="UniProtKB-EC"/>
</dbReference>
<proteinExistence type="predicted"/>
<keyword evidence="11 17" id="KW-0472">Membrane</keyword>
<dbReference type="Gene3D" id="1.10.3810.10">
    <property type="entry name" value="Biosynthetic peptidoglycan transglycosylase-like"/>
    <property type="match status" value="1"/>
</dbReference>
<evidence type="ECO:0000256" key="9">
    <source>
        <dbReference type="ARBA" id="ARBA00022984"/>
    </source>
</evidence>
<feature type="compositionally biased region" description="Basic and acidic residues" evidence="16">
    <location>
        <begin position="1"/>
        <end position="22"/>
    </location>
</feature>
<evidence type="ECO:0000256" key="12">
    <source>
        <dbReference type="ARBA" id="ARBA00023268"/>
    </source>
</evidence>
<keyword evidence="21" id="KW-1185">Reference proteome</keyword>
<keyword evidence="12" id="KW-0511">Multifunctional enzyme</keyword>
<evidence type="ECO:0000256" key="3">
    <source>
        <dbReference type="ARBA" id="ARBA00022670"/>
    </source>
</evidence>
<keyword evidence="7" id="KW-0378">Hydrolase</keyword>
<reference evidence="20 21" key="1">
    <citation type="journal article" date="2018" name="Genome Announc.">
        <title>Draft Genome Sequence of Lactococcus sp. Strain NtB2 (JCM 32569), Isolated from the Gut of the Higher Termite Nasutitermes takasagoensis.</title>
        <authorList>
            <person name="Noda S."/>
            <person name="Aihara C."/>
            <person name="Yuki M."/>
            <person name="Ohkuma M."/>
        </authorList>
    </citation>
    <scope>NUCLEOTIDE SEQUENCE [LARGE SCALE GENOMIC DNA]</scope>
    <source>
        <strain evidence="20 21">NtB2</strain>
    </source>
</reference>
<evidence type="ECO:0000256" key="16">
    <source>
        <dbReference type="SAM" id="MobiDB-lite"/>
    </source>
</evidence>
<keyword evidence="4" id="KW-0328">Glycosyltransferase</keyword>
<dbReference type="OrthoDB" id="9766909at2"/>
<evidence type="ECO:0000256" key="8">
    <source>
        <dbReference type="ARBA" id="ARBA00022960"/>
    </source>
</evidence>
<dbReference type="GO" id="GO:0009252">
    <property type="term" value="P:peptidoglycan biosynthetic process"/>
    <property type="evidence" value="ECO:0007669"/>
    <property type="project" value="UniProtKB-KW"/>
</dbReference>
<keyword evidence="5" id="KW-0808">Transferase</keyword>
<organism evidence="20 21">
    <name type="scientific">Lactococcus termiticola</name>
    <dbReference type="NCBI Taxonomy" id="2169526"/>
    <lineage>
        <taxon>Bacteria</taxon>
        <taxon>Bacillati</taxon>
        <taxon>Bacillota</taxon>
        <taxon>Bacilli</taxon>
        <taxon>Lactobacillales</taxon>
        <taxon>Streptococcaceae</taxon>
        <taxon>Lactococcus</taxon>
    </lineage>
</organism>
<dbReference type="EMBL" id="BFFO01000001">
    <property type="protein sequence ID" value="GBG96042.1"/>
    <property type="molecule type" value="Genomic_DNA"/>
</dbReference>
<accession>A0A2R5HDE6</accession>
<comment type="caution">
    <text evidence="20">The sequence shown here is derived from an EMBL/GenBank/DDBJ whole genome shotgun (WGS) entry which is preliminary data.</text>
</comment>
<keyword evidence="2" id="KW-0121">Carboxypeptidase</keyword>
<evidence type="ECO:0000256" key="14">
    <source>
        <dbReference type="ARBA" id="ARBA00034000"/>
    </source>
</evidence>
<evidence type="ECO:0000256" key="7">
    <source>
        <dbReference type="ARBA" id="ARBA00022801"/>
    </source>
</evidence>
<comment type="catalytic activity">
    <reaction evidence="14">
        <text>Preferential cleavage: (Ac)2-L-Lys-D-Ala-|-D-Ala. Also transpeptidation of peptidyl-alanyl moieties that are N-acyl substituents of D-alanine.</text>
        <dbReference type="EC" id="3.4.16.4"/>
    </reaction>
</comment>
<dbReference type="InterPro" id="IPR001264">
    <property type="entry name" value="Glyco_trans_51"/>
</dbReference>
<evidence type="ECO:0000256" key="2">
    <source>
        <dbReference type="ARBA" id="ARBA00022645"/>
    </source>
</evidence>
<keyword evidence="6 17" id="KW-0812">Transmembrane</keyword>
<gene>
    <name evidence="20" type="primary">mrcB</name>
    <name evidence="20" type="ORF">NtB2_00145</name>
</gene>
<keyword evidence="9" id="KW-0573">Peptidoglycan synthesis</keyword>
<evidence type="ECO:0000259" key="18">
    <source>
        <dbReference type="Pfam" id="PF00905"/>
    </source>
</evidence>
<evidence type="ECO:0000256" key="10">
    <source>
        <dbReference type="ARBA" id="ARBA00022989"/>
    </source>
</evidence>
<comment type="catalytic activity">
    <reaction evidence="15">
        <text>[GlcNAc-(1-&gt;4)-Mur2Ac(oyl-L-Ala-gamma-D-Glu-L-Lys-D-Ala-D-Ala)](n)-di-trans,octa-cis-undecaprenyl diphosphate + beta-D-GlcNAc-(1-&gt;4)-Mur2Ac(oyl-L-Ala-gamma-D-Glu-L-Lys-D-Ala-D-Ala)-di-trans,octa-cis-undecaprenyl diphosphate = [GlcNAc-(1-&gt;4)-Mur2Ac(oyl-L-Ala-gamma-D-Glu-L-Lys-D-Ala-D-Ala)](n+1)-di-trans,octa-cis-undecaprenyl diphosphate + di-trans,octa-cis-undecaprenyl diphosphate + H(+)</text>
        <dbReference type="Rhea" id="RHEA:23708"/>
        <dbReference type="Rhea" id="RHEA-COMP:9602"/>
        <dbReference type="Rhea" id="RHEA-COMP:9603"/>
        <dbReference type="ChEBI" id="CHEBI:15378"/>
        <dbReference type="ChEBI" id="CHEBI:58405"/>
        <dbReference type="ChEBI" id="CHEBI:60033"/>
        <dbReference type="ChEBI" id="CHEBI:78435"/>
        <dbReference type="EC" id="2.4.99.28"/>
    </reaction>
</comment>
<protein>
    <submittedName>
        <fullName evidence="20">Transglycosylase</fullName>
    </submittedName>
</protein>
<dbReference type="RefSeq" id="WP_109245030.1">
    <property type="nucleotide sequence ID" value="NZ_BFFO01000001.1"/>
</dbReference>
<dbReference type="GO" id="GO:0071555">
    <property type="term" value="P:cell wall organization"/>
    <property type="evidence" value="ECO:0007669"/>
    <property type="project" value="UniProtKB-KW"/>
</dbReference>
<keyword evidence="13" id="KW-0961">Cell wall biogenesis/degradation</keyword>
<dbReference type="GO" id="GO:0008360">
    <property type="term" value="P:regulation of cell shape"/>
    <property type="evidence" value="ECO:0007669"/>
    <property type="project" value="UniProtKB-KW"/>
</dbReference>
<dbReference type="SUPFAM" id="SSF53955">
    <property type="entry name" value="Lysozyme-like"/>
    <property type="match status" value="1"/>
</dbReference>
<dbReference type="Gene3D" id="3.40.50.12800">
    <property type="match status" value="1"/>
</dbReference>
<dbReference type="Proteomes" id="UP000245021">
    <property type="component" value="Unassembled WGS sequence"/>
</dbReference>
<dbReference type="Gene3D" id="3.40.710.10">
    <property type="entry name" value="DD-peptidase/beta-lactamase superfamily"/>
    <property type="match status" value="1"/>
</dbReference>
<keyword evidence="10 17" id="KW-1133">Transmembrane helix</keyword>
<feature type="transmembrane region" description="Helical" evidence="17">
    <location>
        <begin position="54"/>
        <end position="78"/>
    </location>
</feature>
<dbReference type="InterPro" id="IPR001460">
    <property type="entry name" value="PCN-bd_Tpept"/>
</dbReference>
<dbReference type="GO" id="GO:0006508">
    <property type="term" value="P:proteolysis"/>
    <property type="evidence" value="ECO:0007669"/>
    <property type="project" value="UniProtKB-KW"/>
</dbReference>
<evidence type="ECO:0000256" key="13">
    <source>
        <dbReference type="ARBA" id="ARBA00023316"/>
    </source>
</evidence>
<dbReference type="GO" id="GO:0008658">
    <property type="term" value="F:penicillin binding"/>
    <property type="evidence" value="ECO:0007669"/>
    <property type="project" value="InterPro"/>
</dbReference>
<keyword evidence="8" id="KW-0133">Cell shape</keyword>
<dbReference type="PANTHER" id="PTHR32282:SF32">
    <property type="entry name" value="PENICILLIN-BINDING PROTEIN 2A"/>
    <property type="match status" value="1"/>
</dbReference>
<dbReference type="Pfam" id="PF00912">
    <property type="entry name" value="Transgly"/>
    <property type="match status" value="1"/>
</dbReference>
<keyword evidence="3" id="KW-0645">Protease</keyword>
<evidence type="ECO:0000259" key="19">
    <source>
        <dbReference type="Pfam" id="PF00912"/>
    </source>
</evidence>
<name>A0A2R5HDE6_9LACT</name>
<evidence type="ECO:0000256" key="17">
    <source>
        <dbReference type="SAM" id="Phobius"/>
    </source>
</evidence>
<evidence type="ECO:0000313" key="20">
    <source>
        <dbReference type="EMBL" id="GBG96042.1"/>
    </source>
</evidence>
<dbReference type="InterPro" id="IPR050396">
    <property type="entry name" value="Glycosyltr_51/Transpeptidase"/>
</dbReference>
<feature type="domain" description="Penicillin-binding protein transpeptidase" evidence="18">
    <location>
        <begin position="421"/>
        <end position="657"/>
    </location>
</feature>
<dbReference type="AlphaFoldDB" id="A0A2R5HDE6"/>
<evidence type="ECO:0000256" key="1">
    <source>
        <dbReference type="ARBA" id="ARBA00022475"/>
    </source>
</evidence>
<evidence type="ECO:0000256" key="6">
    <source>
        <dbReference type="ARBA" id="ARBA00022692"/>
    </source>
</evidence>